<dbReference type="GO" id="GO:0031071">
    <property type="term" value="F:cysteine desulfurase activity"/>
    <property type="evidence" value="ECO:0007669"/>
    <property type="project" value="UniProtKB-EC"/>
</dbReference>
<name>A0A511DEG1_9PSEU</name>
<dbReference type="InterPro" id="IPR015421">
    <property type="entry name" value="PyrdxlP-dep_Trfase_major"/>
</dbReference>
<comment type="catalytic activity">
    <reaction evidence="9">
        <text>(sulfur carrier)-H + L-cysteine = (sulfur carrier)-SH + L-alanine</text>
        <dbReference type="Rhea" id="RHEA:43892"/>
        <dbReference type="Rhea" id="RHEA-COMP:14737"/>
        <dbReference type="Rhea" id="RHEA-COMP:14739"/>
        <dbReference type="ChEBI" id="CHEBI:29917"/>
        <dbReference type="ChEBI" id="CHEBI:35235"/>
        <dbReference type="ChEBI" id="CHEBI:57972"/>
        <dbReference type="ChEBI" id="CHEBI:64428"/>
        <dbReference type="EC" id="2.8.1.7"/>
    </reaction>
</comment>
<dbReference type="OrthoDB" id="9808002at2"/>
<dbReference type="Gene3D" id="3.40.640.10">
    <property type="entry name" value="Type I PLP-dependent aspartate aminotransferase-like (Major domain)"/>
    <property type="match status" value="1"/>
</dbReference>
<evidence type="ECO:0000313" key="13">
    <source>
        <dbReference type="EMBL" id="GEL23185.1"/>
    </source>
</evidence>
<evidence type="ECO:0000256" key="4">
    <source>
        <dbReference type="ARBA" id="ARBA00022679"/>
    </source>
</evidence>
<organism evidence="13 14">
    <name type="scientific">Pseudonocardia sulfidoxydans NBRC 16205</name>
    <dbReference type="NCBI Taxonomy" id="1223511"/>
    <lineage>
        <taxon>Bacteria</taxon>
        <taxon>Bacillati</taxon>
        <taxon>Actinomycetota</taxon>
        <taxon>Actinomycetes</taxon>
        <taxon>Pseudonocardiales</taxon>
        <taxon>Pseudonocardiaceae</taxon>
        <taxon>Pseudonocardia</taxon>
    </lineage>
</organism>
<dbReference type="GO" id="GO:0051536">
    <property type="term" value="F:iron-sulfur cluster binding"/>
    <property type="evidence" value="ECO:0007669"/>
    <property type="project" value="UniProtKB-KW"/>
</dbReference>
<evidence type="ECO:0000256" key="7">
    <source>
        <dbReference type="ARBA" id="ARBA00023004"/>
    </source>
</evidence>
<dbReference type="PIRSF" id="PIRSF005572">
    <property type="entry name" value="NifS"/>
    <property type="match status" value="1"/>
</dbReference>
<evidence type="ECO:0000256" key="10">
    <source>
        <dbReference type="RuleBase" id="RU004504"/>
    </source>
</evidence>
<keyword evidence="5" id="KW-0479">Metal-binding</keyword>
<comment type="cofactor">
    <cofactor evidence="1 10">
        <name>pyridoxal 5'-phosphate</name>
        <dbReference type="ChEBI" id="CHEBI:597326"/>
    </cofactor>
</comment>
<feature type="domain" description="Aminotransferase class V" evidence="12">
    <location>
        <begin position="41"/>
        <end position="416"/>
    </location>
</feature>
<evidence type="ECO:0000256" key="9">
    <source>
        <dbReference type="ARBA" id="ARBA00050776"/>
    </source>
</evidence>
<evidence type="ECO:0000256" key="2">
    <source>
        <dbReference type="ARBA" id="ARBA00006490"/>
    </source>
</evidence>
<gene>
    <name evidence="13" type="primary">iscS</name>
    <name evidence="13" type="ORF">PSU4_21390</name>
</gene>
<evidence type="ECO:0000256" key="11">
    <source>
        <dbReference type="SAM" id="MobiDB-lite"/>
    </source>
</evidence>
<evidence type="ECO:0000256" key="5">
    <source>
        <dbReference type="ARBA" id="ARBA00022723"/>
    </source>
</evidence>
<dbReference type="InterPro" id="IPR020578">
    <property type="entry name" value="Aminotrans_V_PyrdxlP_BS"/>
</dbReference>
<dbReference type="InterPro" id="IPR000192">
    <property type="entry name" value="Aminotrans_V_dom"/>
</dbReference>
<dbReference type="Pfam" id="PF00266">
    <property type="entry name" value="Aminotran_5"/>
    <property type="match status" value="1"/>
</dbReference>
<sequence length="450" mass="46322">MRRTAITLDALTTDRDGQDFVTSVTDANRTGTAGTHAAAAYLDHAATTPMLPAAVAAMAEAMASTGNASALHSSGRRARRRVEEAREAIAASVGARPSEVVLTTGGTESDNLAVKGLYWSRNDADARRTRVLVSAVEHHAVVDSAEWLAAHEGAQVELLEVDRYGRVRPETLRAALERDPGSAALVSVMWANNEVGTVNPIRELAAVAHEFDVPFHTDAVQAVGVLPVDFGASGVDALTLTGHKLGGPYGAGVLLLGREVAVTPLLHGGGQERDVRSGTLDTPSVIGLATAVEIAVADTARRAATIGALRDELVARVTAAVPDAVLNGDPGTAEIDGGPSRLPGNAHLSFPGCEGDSLIMLLDAHGIECATGSACTAGVPQPSHVLLAMGADAATARASLRFSLGHTSTARDVDAVASAIGPVVERARRAGQNAAVHRRPGASDREAVAR</sequence>
<evidence type="ECO:0000256" key="1">
    <source>
        <dbReference type="ARBA" id="ARBA00001933"/>
    </source>
</evidence>
<feature type="region of interest" description="Disordered" evidence="11">
    <location>
        <begin position="429"/>
        <end position="450"/>
    </location>
</feature>
<dbReference type="Proteomes" id="UP000321685">
    <property type="component" value="Unassembled WGS sequence"/>
</dbReference>
<accession>A0A511DEG1</accession>
<evidence type="ECO:0000256" key="8">
    <source>
        <dbReference type="ARBA" id="ARBA00023014"/>
    </source>
</evidence>
<feature type="compositionally biased region" description="Basic and acidic residues" evidence="11">
    <location>
        <begin position="441"/>
        <end position="450"/>
    </location>
</feature>
<dbReference type="InterPro" id="IPR016454">
    <property type="entry name" value="Cysteine_dSase"/>
</dbReference>
<proteinExistence type="inferred from homology"/>
<dbReference type="Gene3D" id="3.90.1150.10">
    <property type="entry name" value="Aspartate Aminotransferase, domain 1"/>
    <property type="match status" value="1"/>
</dbReference>
<dbReference type="SUPFAM" id="SSF53383">
    <property type="entry name" value="PLP-dependent transferases"/>
    <property type="match status" value="1"/>
</dbReference>
<evidence type="ECO:0000313" key="14">
    <source>
        <dbReference type="Proteomes" id="UP000321685"/>
    </source>
</evidence>
<keyword evidence="4" id="KW-0808">Transferase</keyword>
<reference evidence="13 14" key="1">
    <citation type="submission" date="2019-07" db="EMBL/GenBank/DDBJ databases">
        <title>Whole genome shotgun sequence of Pseudonocardia sulfidoxydans NBRC 16205.</title>
        <authorList>
            <person name="Hosoyama A."/>
            <person name="Uohara A."/>
            <person name="Ohji S."/>
            <person name="Ichikawa N."/>
        </authorList>
    </citation>
    <scope>NUCLEOTIDE SEQUENCE [LARGE SCALE GENOMIC DNA]</scope>
    <source>
        <strain evidence="13 14">NBRC 16205</strain>
    </source>
</reference>
<evidence type="ECO:0000256" key="3">
    <source>
        <dbReference type="ARBA" id="ARBA00012239"/>
    </source>
</evidence>
<dbReference type="FunFam" id="3.40.640.10:FF:000084">
    <property type="entry name" value="IscS-like cysteine desulfurase"/>
    <property type="match status" value="1"/>
</dbReference>
<dbReference type="AlphaFoldDB" id="A0A511DEG1"/>
<comment type="caution">
    <text evidence="13">The sequence shown here is derived from an EMBL/GenBank/DDBJ whole genome shotgun (WGS) entry which is preliminary data.</text>
</comment>
<dbReference type="EMBL" id="BJVJ01000016">
    <property type="protein sequence ID" value="GEL23185.1"/>
    <property type="molecule type" value="Genomic_DNA"/>
</dbReference>
<keyword evidence="8" id="KW-0411">Iron-sulfur</keyword>
<dbReference type="PANTHER" id="PTHR11601">
    <property type="entry name" value="CYSTEINE DESULFURYLASE FAMILY MEMBER"/>
    <property type="match status" value="1"/>
</dbReference>
<dbReference type="InterPro" id="IPR015422">
    <property type="entry name" value="PyrdxlP-dep_Trfase_small"/>
</dbReference>
<evidence type="ECO:0000259" key="12">
    <source>
        <dbReference type="Pfam" id="PF00266"/>
    </source>
</evidence>
<dbReference type="PANTHER" id="PTHR11601:SF34">
    <property type="entry name" value="CYSTEINE DESULFURASE"/>
    <property type="match status" value="1"/>
</dbReference>
<keyword evidence="7" id="KW-0408">Iron</keyword>
<dbReference type="EC" id="2.8.1.7" evidence="3"/>
<dbReference type="GO" id="GO:0046872">
    <property type="term" value="F:metal ion binding"/>
    <property type="evidence" value="ECO:0007669"/>
    <property type="project" value="UniProtKB-KW"/>
</dbReference>
<dbReference type="Gene3D" id="1.10.260.50">
    <property type="match status" value="1"/>
</dbReference>
<comment type="similarity">
    <text evidence="2">Belongs to the class-V pyridoxal-phosphate-dependent aminotransferase family. NifS/IscS subfamily.</text>
</comment>
<dbReference type="PROSITE" id="PS00595">
    <property type="entry name" value="AA_TRANSFER_CLASS_5"/>
    <property type="match status" value="1"/>
</dbReference>
<evidence type="ECO:0000256" key="6">
    <source>
        <dbReference type="ARBA" id="ARBA00022898"/>
    </source>
</evidence>
<protein>
    <recommendedName>
        <fullName evidence="3">cysteine desulfurase</fullName>
        <ecNumber evidence="3">2.8.1.7</ecNumber>
    </recommendedName>
</protein>
<keyword evidence="14" id="KW-1185">Reference proteome</keyword>
<keyword evidence="6" id="KW-0663">Pyridoxal phosphate</keyword>
<dbReference type="InterPro" id="IPR015424">
    <property type="entry name" value="PyrdxlP-dep_Trfase"/>
</dbReference>